<dbReference type="AlphaFoldDB" id="A0A375IAR8"/>
<dbReference type="Proteomes" id="UP000255505">
    <property type="component" value="Unassembled WGS sequence"/>
</dbReference>
<evidence type="ECO:0000313" key="2">
    <source>
        <dbReference type="Proteomes" id="UP000255505"/>
    </source>
</evidence>
<sequence length="72" mass="7567">MAIVATSMHLSVGLGGVQAFWRILMNRQGIHVSAQTNDTSAIADAQVGHEAGTANAAMDLHSHAAEELRSEI</sequence>
<name>A0A375IAR8_9BURK</name>
<dbReference type="EMBL" id="OOEF01000054">
    <property type="protein sequence ID" value="SPK70462.1"/>
    <property type="molecule type" value="Genomic_DNA"/>
</dbReference>
<protein>
    <submittedName>
        <fullName evidence="1">Uncharacterized protein</fullName>
    </submittedName>
</protein>
<accession>A0A375IAR8</accession>
<proteinExistence type="predicted"/>
<organism evidence="1 2">
    <name type="scientific">Cupriavidus taiwanensis</name>
    <dbReference type="NCBI Taxonomy" id="164546"/>
    <lineage>
        <taxon>Bacteria</taxon>
        <taxon>Pseudomonadati</taxon>
        <taxon>Pseudomonadota</taxon>
        <taxon>Betaproteobacteria</taxon>
        <taxon>Burkholderiales</taxon>
        <taxon>Burkholderiaceae</taxon>
        <taxon>Cupriavidus</taxon>
    </lineage>
</organism>
<gene>
    <name evidence="1" type="ORF">CT19425_U580003</name>
</gene>
<reference evidence="1 2" key="1">
    <citation type="submission" date="2018-01" db="EMBL/GenBank/DDBJ databases">
        <authorList>
            <person name="Gaut B.S."/>
            <person name="Morton B.R."/>
            <person name="Clegg M.T."/>
            <person name="Duvall M.R."/>
        </authorList>
    </citation>
    <scope>NUCLEOTIDE SEQUENCE [LARGE SCALE GENOMIC DNA]</scope>
    <source>
        <strain evidence="1">Cupriavidus taiwanensis LMG 19425</strain>
    </source>
</reference>
<evidence type="ECO:0000313" key="1">
    <source>
        <dbReference type="EMBL" id="SPK70462.1"/>
    </source>
</evidence>